<dbReference type="GO" id="GO:0030001">
    <property type="term" value="P:metal ion transport"/>
    <property type="evidence" value="ECO:0007669"/>
    <property type="project" value="InterPro"/>
</dbReference>
<reference evidence="18" key="1">
    <citation type="submission" date="2021-06" db="EMBL/GenBank/DDBJ databases">
        <authorList>
            <person name="Kallberg Y."/>
            <person name="Tangrot J."/>
            <person name="Rosling A."/>
        </authorList>
    </citation>
    <scope>NUCLEOTIDE SEQUENCE</scope>
    <source>
        <strain evidence="18">IA702</strain>
    </source>
</reference>
<dbReference type="InterPro" id="IPR041742">
    <property type="entry name" value="Sec24-like_trunk_dom"/>
</dbReference>
<evidence type="ECO:0000313" key="18">
    <source>
        <dbReference type="EMBL" id="CAG8555774.1"/>
    </source>
</evidence>
<feature type="compositionally biased region" description="Low complexity" evidence="11">
    <location>
        <begin position="236"/>
        <end position="246"/>
    </location>
</feature>
<protein>
    <submittedName>
        <fullName evidence="18">1225_t:CDS:1</fullName>
    </submittedName>
</protein>
<evidence type="ECO:0000256" key="8">
    <source>
        <dbReference type="ARBA" id="ARBA00022927"/>
    </source>
</evidence>
<feature type="transmembrane region" description="Helical" evidence="12">
    <location>
        <begin position="1688"/>
        <end position="1715"/>
    </location>
</feature>
<dbReference type="Pfam" id="PF00626">
    <property type="entry name" value="Gelsolin"/>
    <property type="match status" value="1"/>
</dbReference>
<keyword evidence="9 12" id="KW-1133">Transmembrane helix</keyword>
<feature type="domain" description="Sec23/Sec24 helical" evidence="16">
    <location>
        <begin position="1019"/>
        <end position="1117"/>
    </location>
</feature>
<dbReference type="SUPFAM" id="SSF81995">
    <property type="entry name" value="beta-sandwich domain of Sec23/24"/>
    <property type="match status" value="1"/>
</dbReference>
<keyword evidence="5" id="KW-0808">Transferase</keyword>
<feature type="transmembrane region" description="Helical" evidence="12">
    <location>
        <begin position="1658"/>
        <end position="1676"/>
    </location>
</feature>
<keyword evidence="10 12" id="KW-0472">Membrane</keyword>
<dbReference type="InterPro" id="IPR006896">
    <property type="entry name" value="Sec23/24_trunk_dom"/>
</dbReference>
<feature type="compositionally biased region" description="Polar residues" evidence="11">
    <location>
        <begin position="1297"/>
        <end position="1320"/>
    </location>
</feature>
<dbReference type="SUPFAM" id="SSF82919">
    <property type="entry name" value="Zn-finger domain of Sec23/24"/>
    <property type="match status" value="1"/>
</dbReference>
<dbReference type="Gene3D" id="3.40.50.410">
    <property type="entry name" value="von Willebrand factor, type A domain"/>
    <property type="match status" value="1"/>
</dbReference>
<dbReference type="GO" id="GO:0016757">
    <property type="term" value="F:glycosyltransferase activity"/>
    <property type="evidence" value="ECO:0007669"/>
    <property type="project" value="UniProtKB-KW"/>
</dbReference>
<evidence type="ECO:0000256" key="3">
    <source>
        <dbReference type="ARBA" id="ARBA00022448"/>
    </source>
</evidence>
<feature type="compositionally biased region" description="Basic and acidic residues" evidence="11">
    <location>
        <begin position="403"/>
        <end position="412"/>
    </location>
</feature>
<dbReference type="InterPro" id="IPR005599">
    <property type="entry name" value="GPI_mannosylTrfase"/>
</dbReference>
<dbReference type="Pfam" id="PF04811">
    <property type="entry name" value="Sec23_trunk"/>
    <property type="match status" value="1"/>
</dbReference>
<feature type="compositionally biased region" description="Basic and acidic residues" evidence="11">
    <location>
        <begin position="1284"/>
        <end position="1295"/>
    </location>
</feature>
<feature type="transmembrane region" description="Helical" evidence="12">
    <location>
        <begin position="1503"/>
        <end position="1526"/>
    </location>
</feature>
<keyword evidence="6 12" id="KW-0812">Transmembrane</keyword>
<dbReference type="SUPFAM" id="SSF82754">
    <property type="entry name" value="C-terminal, gelsolin-like domain of Sec23/24"/>
    <property type="match status" value="1"/>
</dbReference>
<dbReference type="InterPro" id="IPR012990">
    <property type="entry name" value="Beta-sandwich_Sec23_24"/>
</dbReference>
<feature type="region of interest" description="Disordered" evidence="11">
    <location>
        <begin position="1278"/>
        <end position="1320"/>
    </location>
</feature>
<dbReference type="CDD" id="cd01479">
    <property type="entry name" value="Sec24-like"/>
    <property type="match status" value="1"/>
</dbReference>
<feature type="region of interest" description="Disordered" evidence="11">
    <location>
        <begin position="106"/>
        <end position="132"/>
    </location>
</feature>
<feature type="transmembrane region" description="Helical" evidence="12">
    <location>
        <begin position="1554"/>
        <end position="1577"/>
    </location>
</feature>
<dbReference type="InterPro" id="IPR036180">
    <property type="entry name" value="Gelsolin-like_dom_sf"/>
</dbReference>
<dbReference type="InterPro" id="IPR036175">
    <property type="entry name" value="Sec23/24_helical_dom_sf"/>
</dbReference>
<evidence type="ECO:0000256" key="11">
    <source>
        <dbReference type="SAM" id="MobiDB-lite"/>
    </source>
</evidence>
<feature type="domain" description="Zinc finger Sec23/Sec24-type" evidence="14">
    <location>
        <begin position="605"/>
        <end position="643"/>
    </location>
</feature>
<dbReference type="SUPFAM" id="SSF81811">
    <property type="entry name" value="Helical domain of Sec23/24"/>
    <property type="match status" value="1"/>
</dbReference>
<dbReference type="Gene3D" id="3.40.20.10">
    <property type="entry name" value="Severin"/>
    <property type="match status" value="1"/>
</dbReference>
<evidence type="ECO:0000256" key="6">
    <source>
        <dbReference type="ARBA" id="ARBA00022692"/>
    </source>
</evidence>
<dbReference type="Pfam" id="PF10176">
    <property type="entry name" value="NEDD4_Bsd2"/>
    <property type="match status" value="1"/>
</dbReference>
<dbReference type="InterPro" id="IPR006895">
    <property type="entry name" value="Znf_Sec23_Sec24"/>
</dbReference>
<gene>
    <name evidence="18" type="ORF">POCULU_LOCUS5255</name>
</gene>
<sequence>MSQYSRIPNSEEKEDVQVVALQVPPSSEEASTSRSTSPMPTPPTQLETEETIASTTETTPMVNQAIEEQPVSQSTYKNTNSIISGFPMLSRIRRTIASAQAAVPSSTDGVFSNLSAKPESETEKEDENPPPYEAAAADAAPPYWETTVITPGVNGDEVFVEGLPVGNFFAFVWNMLVSMSFQFVGFLLTYLLHTSHAAKNGSRAGLGITLVQYGFYLRGRFIVGSRVFRKSIMYTPTSSQNTQQPPQQAPPRPSPRPAQTTQPGNPPVTDIPAPRPYGDWLPNNNAQGRLPPPQPEVARMFPSFPPRQRPASTTGAPVYRPPQGTRPPQLTGQPPEGNFPPGYAGGRPLPQPFGGPTITPSSPPRPQYVPPQTEPQGDIHINDLGNQLSGLTVGPNPAGQGDQRPETHEQHTRTQHGKTRRIHYPSAYTTTTPTQAYPQPTGPSIYPSIPPNNIGQPGIPQGQQPMPPSYGSMVPQAPSTGPGMQSARSYPRPTHPNQALQKPRIDPNQVPSPVAVREQDRQDFINEPYLTSSKKTVPLASTDFRAIDEGNSNPRFMRLTLYSIPQTEELLKTSNLPLGLIVQPLAKLRYDETPIDVIDFGEEGPIRCRRCKSYINPFVIFVEGGQKFVCNMCQFSNEVPPEYFCNLDFSGRRVDVNQRPELLRGTVEFVVPKEYWNRPPCPLATIFAIDVSVNAVKSGMLAKCVEAIREVLYGTSNSERPGSRIGIMTFDKDVHFYNMKSSLEQAQMLVVPDVNDVFVPLSDGFLVDPVESRSVIEGLLEALPTMFAETNIAEPVLGAAVKAVYAALVDTGGKLIVFQTTLPNFGPGAIKYRDDPKLYNTEKEKTLFGPQDLFYKNLAIDCVDAGICIDLFLFPNSYVDVATIGLLSSITGGESYYYPNFNSSRDGAKFAYELRQNVTREFGYNALMRIRCSNGLKIVDHYGNFNMRNATDVELAGVDSDKAFGALFKYDGKLDEKTDAYIQCALLYTTVTGQRRVRTHNISVPVTTLLANVFRFANMDTTVSFLAKQAVSSTVTKPLREIQDQLTDKCVKILLAYRRHCASMSSPGQLILPEAFKLFPLYTLTILKCKALRAGTLASDARVHSMRTIKGMGVSECAVLLYPQMLSIHNMPEEAGCPDENGKIIKLPPLIRVSYDRLEAGGAYLLENGQFLYFWLGQQLSSEFLQGVFGVDSIDLVDPRLSALPELDNTISRRVRFIMSYLQTQRYKYLQLVIVRNTLDASEIEFNNLLVEDDNNGAMSYVEYLCYIHRQIQSERSPTKARLRKAERSLDDHVTGKATSRSEQSYSGAISLTPPQQGSQQSHKYGSLWRLSPQHFAFILLFCIRLAAALFSNIADCDEVYNYWEPLHYMEYGYGMQTWEYSPEFSIRSWAYIKIHSWTLAFLLFFLRHIFNFDKIRIFYTLRVIFAIAGTFCESMMYRTVKYQFGERVGQFFFFALMISAGMWNASTAFLPSTFTMYTTMLAFTYALRPVQKIVNRRVQYSVFWFGIGALLAWPFSAAIGIPFVIEELFISGHDLRTWERDNNVWIWNRLKRLVLASLLASAGILSFIIGVDFYYYNKFTVVPLNIVMYNVFGGKDRGPDIYGVEPWHYYLFNGCLNFNFLFILALGSLPILAITFFRDFGRIEAASNTANPKYPYVILLIRLVPFYLWLLIFTLQPHKEERFLFVAYPLVCLNASIALFLMRSWLSSAFVYFLPKYKGNKKYNRMCTTVVTVIVFIIAGLTSFSRVLALYHYYHAPYSLYEHFYRVEIPQQLDSQTLRPTYTNPINMCVGKEWYRFPSHYFLPEGVRLRFLKSDFSGQLPQYFLESVEKNSEGQFTINDKRDGTWKTRSGFNDRNKEEMGRYVYDSQCDYLVDLDLNVTKTSPLEPRYVTQTDKWTIVRCYRFLDKDRSSMLGRILYVPASVWGNEYIKMLMEMFNSTPLRWADYCLLKRKGL</sequence>
<feature type="transmembrane region" description="Helical" evidence="12">
    <location>
        <begin position="1419"/>
        <end position="1437"/>
    </location>
</feature>
<feature type="transmembrane region" description="Helical" evidence="12">
    <location>
        <begin position="1727"/>
        <end position="1755"/>
    </location>
</feature>
<feature type="transmembrane region" description="Helical" evidence="12">
    <location>
        <begin position="1389"/>
        <end position="1407"/>
    </location>
</feature>
<dbReference type="GO" id="GO:0070971">
    <property type="term" value="C:endoplasmic reticulum exit site"/>
    <property type="evidence" value="ECO:0007669"/>
    <property type="project" value="TreeGrafter"/>
</dbReference>
<evidence type="ECO:0000259" key="14">
    <source>
        <dbReference type="Pfam" id="PF04810"/>
    </source>
</evidence>
<dbReference type="InterPro" id="IPR036174">
    <property type="entry name" value="Znf_Sec23_Sec24_sf"/>
</dbReference>
<dbReference type="Pfam" id="PF04815">
    <property type="entry name" value="Sec23_helical"/>
    <property type="match status" value="1"/>
</dbReference>
<dbReference type="InterPro" id="IPR036465">
    <property type="entry name" value="vWFA_dom_sf"/>
</dbReference>
<dbReference type="InterPro" id="IPR029006">
    <property type="entry name" value="ADF-H/Gelsolin-like_dom_sf"/>
</dbReference>
<dbReference type="GO" id="GO:0008270">
    <property type="term" value="F:zinc ion binding"/>
    <property type="evidence" value="ECO:0007669"/>
    <property type="project" value="InterPro"/>
</dbReference>
<dbReference type="GO" id="GO:0005789">
    <property type="term" value="C:endoplasmic reticulum membrane"/>
    <property type="evidence" value="ECO:0007669"/>
    <property type="project" value="UniProtKB-SubCell"/>
</dbReference>
<dbReference type="GO" id="GO:0000149">
    <property type="term" value="F:SNARE binding"/>
    <property type="evidence" value="ECO:0007669"/>
    <property type="project" value="TreeGrafter"/>
</dbReference>
<dbReference type="SUPFAM" id="SSF53300">
    <property type="entry name" value="vWA-like"/>
    <property type="match status" value="1"/>
</dbReference>
<dbReference type="Gene3D" id="1.20.120.730">
    <property type="entry name" value="Sec23/Sec24 helical domain"/>
    <property type="match status" value="1"/>
</dbReference>
<dbReference type="PANTHER" id="PTHR13803">
    <property type="entry name" value="SEC24-RELATED PROTEIN"/>
    <property type="match status" value="1"/>
</dbReference>
<evidence type="ECO:0000256" key="10">
    <source>
        <dbReference type="ARBA" id="ARBA00023136"/>
    </source>
</evidence>
<evidence type="ECO:0000259" key="17">
    <source>
        <dbReference type="Pfam" id="PF08033"/>
    </source>
</evidence>
<accession>A0A9N9B541</accession>
<comment type="caution">
    <text evidence="18">The sequence shown here is derived from an EMBL/GenBank/DDBJ whole genome shotgun (WGS) entry which is preliminary data.</text>
</comment>
<keyword evidence="3" id="KW-0813">Transport</keyword>
<comment type="similarity">
    <text evidence="2">Belongs to the SEC23/SEC24 family. SEC24 subfamily.</text>
</comment>
<comment type="subcellular location">
    <subcellularLocation>
        <location evidence="1">Endoplasmic reticulum membrane</location>
        <topology evidence="1">Multi-pass membrane protein</topology>
    </subcellularLocation>
</comment>
<keyword evidence="19" id="KW-1185">Reference proteome</keyword>
<feature type="region of interest" description="Disordered" evidence="11">
    <location>
        <begin position="236"/>
        <end position="421"/>
    </location>
</feature>
<keyword evidence="4" id="KW-0328">Glycosyltransferase</keyword>
<dbReference type="EMBL" id="CAJVPJ010000777">
    <property type="protein sequence ID" value="CAG8555774.1"/>
    <property type="molecule type" value="Genomic_DNA"/>
</dbReference>
<evidence type="ECO:0000256" key="9">
    <source>
        <dbReference type="ARBA" id="ARBA00022989"/>
    </source>
</evidence>
<evidence type="ECO:0000259" key="15">
    <source>
        <dbReference type="Pfam" id="PF04811"/>
    </source>
</evidence>
<feature type="compositionally biased region" description="Pro residues" evidence="11">
    <location>
        <begin position="361"/>
        <end position="373"/>
    </location>
</feature>
<feature type="domain" description="Sec23/Sec24 trunk" evidence="15">
    <location>
        <begin position="681"/>
        <end position="918"/>
    </location>
</feature>
<evidence type="ECO:0000256" key="4">
    <source>
        <dbReference type="ARBA" id="ARBA00022676"/>
    </source>
</evidence>
<feature type="compositionally biased region" description="Low complexity" evidence="11">
    <location>
        <begin position="445"/>
        <end position="464"/>
    </location>
</feature>
<feature type="transmembrane region" description="Helical" evidence="12">
    <location>
        <begin position="1449"/>
        <end position="1466"/>
    </location>
</feature>
<keyword evidence="8" id="KW-0653">Protein transport</keyword>
<evidence type="ECO:0000256" key="12">
    <source>
        <dbReference type="SAM" id="Phobius"/>
    </source>
</evidence>
<dbReference type="InterPro" id="IPR006900">
    <property type="entry name" value="Sec23/24_helical_dom"/>
</dbReference>
<feature type="domain" description="Sec23/Sec24 beta-sandwich" evidence="17">
    <location>
        <begin position="923"/>
        <end position="1007"/>
    </location>
</feature>
<dbReference type="GO" id="GO:0006886">
    <property type="term" value="P:intracellular protein transport"/>
    <property type="evidence" value="ECO:0007669"/>
    <property type="project" value="InterPro"/>
</dbReference>
<evidence type="ECO:0000313" key="19">
    <source>
        <dbReference type="Proteomes" id="UP000789572"/>
    </source>
</evidence>
<dbReference type="GO" id="GO:0030127">
    <property type="term" value="C:COPII vesicle coat"/>
    <property type="evidence" value="ECO:0007669"/>
    <property type="project" value="InterPro"/>
</dbReference>
<dbReference type="GO" id="GO:0090110">
    <property type="term" value="P:COPII-coated vesicle cargo loading"/>
    <property type="evidence" value="ECO:0007669"/>
    <property type="project" value="TreeGrafter"/>
</dbReference>
<feature type="compositionally biased region" description="Pro residues" evidence="11">
    <location>
        <begin position="247"/>
        <end position="256"/>
    </location>
</feature>
<name>A0A9N9B541_9GLOM</name>
<organism evidence="18 19">
    <name type="scientific">Paraglomus occultum</name>
    <dbReference type="NCBI Taxonomy" id="144539"/>
    <lineage>
        <taxon>Eukaryota</taxon>
        <taxon>Fungi</taxon>
        <taxon>Fungi incertae sedis</taxon>
        <taxon>Mucoromycota</taxon>
        <taxon>Glomeromycotina</taxon>
        <taxon>Glomeromycetes</taxon>
        <taxon>Paraglomerales</taxon>
        <taxon>Paraglomeraceae</taxon>
        <taxon>Paraglomus</taxon>
    </lineage>
</organism>
<feature type="compositionally biased region" description="Low complexity" evidence="11">
    <location>
        <begin position="24"/>
        <end position="38"/>
    </location>
</feature>
<feature type="region of interest" description="Disordered" evidence="11">
    <location>
        <begin position="1"/>
        <end position="57"/>
    </location>
</feature>
<dbReference type="Pfam" id="PF04810">
    <property type="entry name" value="zf-Sec23_Sec24"/>
    <property type="match status" value="1"/>
</dbReference>
<dbReference type="Pfam" id="PF08033">
    <property type="entry name" value="Sec23_BS"/>
    <property type="match status" value="1"/>
</dbReference>
<dbReference type="InterPro" id="IPR007123">
    <property type="entry name" value="Gelsolin-like_dom"/>
</dbReference>
<dbReference type="GO" id="GO:0007034">
    <property type="term" value="P:vacuolar transport"/>
    <property type="evidence" value="ECO:0007669"/>
    <property type="project" value="InterPro"/>
</dbReference>
<feature type="transmembrane region" description="Helical" evidence="12">
    <location>
        <begin position="1617"/>
        <end position="1638"/>
    </location>
</feature>
<proteinExistence type="inferred from homology"/>
<dbReference type="Proteomes" id="UP000789572">
    <property type="component" value="Unassembled WGS sequence"/>
</dbReference>
<evidence type="ECO:0000256" key="2">
    <source>
        <dbReference type="ARBA" id="ARBA00008334"/>
    </source>
</evidence>
<dbReference type="Gene3D" id="2.60.40.1670">
    <property type="entry name" value="beta-sandwich domain of Sec23/24"/>
    <property type="match status" value="1"/>
</dbReference>
<feature type="domain" description="Gelsolin-like" evidence="13">
    <location>
        <begin position="1146"/>
        <end position="1215"/>
    </location>
</feature>
<feature type="region of interest" description="Disordered" evidence="11">
    <location>
        <begin position="445"/>
        <end position="511"/>
    </location>
</feature>
<evidence type="ECO:0000259" key="13">
    <source>
        <dbReference type="Pfam" id="PF00626"/>
    </source>
</evidence>
<feature type="compositionally biased region" description="Polar residues" evidence="11">
    <location>
        <begin position="106"/>
        <end position="115"/>
    </location>
</feature>
<evidence type="ECO:0000256" key="7">
    <source>
        <dbReference type="ARBA" id="ARBA00022824"/>
    </source>
</evidence>
<evidence type="ECO:0000256" key="5">
    <source>
        <dbReference type="ARBA" id="ARBA00022679"/>
    </source>
</evidence>
<dbReference type="OrthoDB" id="49016at2759"/>
<dbReference type="PANTHER" id="PTHR13803:SF4">
    <property type="entry name" value="SECRETORY 24CD, ISOFORM C"/>
    <property type="match status" value="1"/>
</dbReference>
<keyword evidence="7" id="KW-0256">Endoplasmic reticulum</keyword>
<feature type="compositionally biased region" description="Polar residues" evidence="11">
    <location>
        <begin position="477"/>
        <end position="488"/>
    </location>
</feature>
<evidence type="ECO:0000259" key="16">
    <source>
        <dbReference type="Pfam" id="PF04815"/>
    </source>
</evidence>
<dbReference type="Pfam" id="PF03901">
    <property type="entry name" value="Glyco_transf_22"/>
    <property type="match status" value="1"/>
</dbReference>
<dbReference type="InterPro" id="IPR050550">
    <property type="entry name" value="SEC23_SEC24_subfamily"/>
</dbReference>
<dbReference type="InterPro" id="IPR019325">
    <property type="entry name" value="NEDD4/Bsd2"/>
</dbReference>
<evidence type="ECO:0000256" key="1">
    <source>
        <dbReference type="ARBA" id="ARBA00004477"/>
    </source>
</evidence>
<dbReference type="CDD" id="cd22212">
    <property type="entry name" value="NDFIP-like"/>
    <property type="match status" value="1"/>
</dbReference>
<dbReference type="Gene3D" id="2.30.30.380">
    <property type="entry name" value="Zn-finger domain of Sec23/24"/>
    <property type="match status" value="1"/>
</dbReference>